<evidence type="ECO:0000256" key="1">
    <source>
        <dbReference type="SAM" id="Phobius"/>
    </source>
</evidence>
<sequence length="113" mass="12331">MDLGEKLSALELSHHELASVVWGDDKKRDNGLRARVTKMAEVEIPAIQSSITSLNSCVDDQGKRLEAHIKEHSENKKDDATIRAEKVRAYGVIVAALLGNAATIITVLLTRGK</sequence>
<protein>
    <submittedName>
        <fullName evidence="2">Uncharacterized protein</fullName>
    </submittedName>
</protein>
<feature type="transmembrane region" description="Helical" evidence="1">
    <location>
        <begin position="89"/>
        <end position="109"/>
    </location>
</feature>
<organism evidence="2">
    <name type="scientific">uncultured spirochete</name>
    <dbReference type="NCBI Taxonomy" id="156406"/>
    <lineage>
        <taxon>Bacteria</taxon>
        <taxon>Pseudomonadati</taxon>
        <taxon>Spirochaetota</taxon>
        <taxon>Spirochaetia</taxon>
        <taxon>Spirochaetales</taxon>
        <taxon>environmental samples</taxon>
    </lineage>
</organism>
<reference evidence="2" key="1">
    <citation type="submission" date="2017-02" db="EMBL/GenBank/DDBJ databases">
        <authorList>
            <person name="Regsiter A."/>
            <person name="William W."/>
        </authorList>
    </citation>
    <scope>NUCLEOTIDE SEQUENCE</scope>
    <source>
        <strain evidence="2">Bib</strain>
    </source>
</reference>
<proteinExistence type="predicted"/>
<gene>
    <name evidence="2" type="ORF">SPIROBIBN47_400035</name>
</gene>
<name>A0A3P3XL71_9SPIR</name>
<keyword evidence="1" id="KW-0812">Transmembrane</keyword>
<accession>A0A3P3XL71</accession>
<keyword evidence="1" id="KW-1133">Transmembrane helix</keyword>
<dbReference type="EMBL" id="FWDM01000035">
    <property type="protein sequence ID" value="SLM15256.1"/>
    <property type="molecule type" value="Genomic_DNA"/>
</dbReference>
<evidence type="ECO:0000313" key="2">
    <source>
        <dbReference type="EMBL" id="SLM15256.1"/>
    </source>
</evidence>
<dbReference type="AlphaFoldDB" id="A0A3P3XL71"/>
<keyword evidence="1" id="KW-0472">Membrane</keyword>